<protein>
    <submittedName>
        <fullName evidence="2">VanZ family protein</fullName>
    </submittedName>
</protein>
<keyword evidence="1" id="KW-0812">Transmembrane</keyword>
<evidence type="ECO:0000256" key="1">
    <source>
        <dbReference type="SAM" id="Phobius"/>
    </source>
</evidence>
<accession>A0A5C5TU15</accession>
<reference evidence="2 3" key="1">
    <citation type="submission" date="2019-07" db="EMBL/GenBank/DDBJ databases">
        <title>Luteimonas sp. YD-1 nov., isolated from acidic soil.</title>
        <authorList>
            <person name="Zhou J."/>
        </authorList>
    </citation>
    <scope>NUCLEOTIDE SEQUENCE [LARGE SCALE GENOMIC DNA]</scope>
    <source>
        <strain evidence="2 3">YD-1</strain>
    </source>
</reference>
<dbReference type="OrthoDB" id="3790495at2"/>
<dbReference type="PANTHER" id="PTHR28008:SF1">
    <property type="entry name" value="DOMAIN PROTEIN, PUTATIVE (AFU_ORTHOLOGUE AFUA_3G10980)-RELATED"/>
    <property type="match status" value="1"/>
</dbReference>
<dbReference type="EMBL" id="VOHE01000013">
    <property type="protein sequence ID" value="TWT16868.1"/>
    <property type="molecule type" value="Genomic_DNA"/>
</dbReference>
<name>A0A5C5TU15_9GAMM</name>
<dbReference type="AlphaFoldDB" id="A0A5C5TU15"/>
<feature type="transmembrane region" description="Helical" evidence="1">
    <location>
        <begin position="76"/>
        <end position="93"/>
    </location>
</feature>
<sequence>MTRRPPWRPGSSLKPLRHAWLWAGLWCLGIAAVVVLSLMPPPPMPDFEHSDKWSHFLAYGALAAGAVQLFRNWPALLGAGLGLVLLGIGLEYAQGSLTDTRMADGDDALANTLGVIAGLATRLTPLHDLLLRLDGRRDG</sequence>
<dbReference type="Proteomes" id="UP000315949">
    <property type="component" value="Unassembled WGS sequence"/>
</dbReference>
<gene>
    <name evidence="2" type="ORF">FQY79_14905</name>
</gene>
<feature type="transmembrane region" description="Helical" evidence="1">
    <location>
        <begin position="20"/>
        <end position="41"/>
    </location>
</feature>
<comment type="caution">
    <text evidence="2">The sequence shown here is derived from an EMBL/GenBank/DDBJ whole genome shotgun (WGS) entry which is preliminary data.</text>
</comment>
<proteinExistence type="predicted"/>
<evidence type="ECO:0000313" key="2">
    <source>
        <dbReference type="EMBL" id="TWT16868.1"/>
    </source>
</evidence>
<dbReference type="PANTHER" id="PTHR28008">
    <property type="entry name" value="DOMAIN PROTEIN, PUTATIVE (AFU_ORTHOLOGUE AFUA_3G10980)-RELATED"/>
    <property type="match status" value="1"/>
</dbReference>
<dbReference type="RefSeq" id="WP_146313682.1">
    <property type="nucleotide sequence ID" value="NZ_VOHE01000013.1"/>
</dbReference>
<keyword evidence="1" id="KW-1133">Transmembrane helix</keyword>
<keyword evidence="3" id="KW-1185">Reference proteome</keyword>
<organism evidence="2 3">
    <name type="scientific">Luteimonas wenzhouensis</name>
    <dbReference type="NCBI Taxonomy" id="2599615"/>
    <lineage>
        <taxon>Bacteria</taxon>
        <taxon>Pseudomonadati</taxon>
        <taxon>Pseudomonadota</taxon>
        <taxon>Gammaproteobacteria</taxon>
        <taxon>Lysobacterales</taxon>
        <taxon>Lysobacteraceae</taxon>
        <taxon>Luteimonas</taxon>
    </lineage>
</organism>
<keyword evidence="1" id="KW-0472">Membrane</keyword>
<evidence type="ECO:0000313" key="3">
    <source>
        <dbReference type="Proteomes" id="UP000315949"/>
    </source>
</evidence>